<evidence type="ECO:0000256" key="1">
    <source>
        <dbReference type="PROSITE-ProRule" id="PRU00169"/>
    </source>
</evidence>
<feature type="domain" description="Response regulatory" evidence="2">
    <location>
        <begin position="13"/>
        <end position="127"/>
    </location>
</feature>
<dbReference type="InterPro" id="IPR011006">
    <property type="entry name" value="CheY-like_superfamily"/>
</dbReference>
<dbReference type="InterPro" id="IPR001789">
    <property type="entry name" value="Sig_transdc_resp-reg_receiver"/>
</dbReference>
<dbReference type="EMBL" id="VLLF01000007">
    <property type="protein sequence ID" value="TWI84682.1"/>
    <property type="molecule type" value="Genomic_DNA"/>
</dbReference>
<dbReference type="PROSITE" id="PS50110">
    <property type="entry name" value="RESPONSE_REGULATORY"/>
    <property type="match status" value="1"/>
</dbReference>
<evidence type="ECO:0000313" key="3">
    <source>
        <dbReference type="EMBL" id="TWI84682.1"/>
    </source>
</evidence>
<dbReference type="SMART" id="SM00448">
    <property type="entry name" value="REC"/>
    <property type="match status" value="1"/>
</dbReference>
<feature type="modified residue" description="4-aspartylphosphate" evidence="1">
    <location>
        <position position="62"/>
    </location>
</feature>
<dbReference type="Pfam" id="PF00072">
    <property type="entry name" value="Response_reg"/>
    <property type="match status" value="1"/>
</dbReference>
<keyword evidence="1" id="KW-0597">Phosphoprotein</keyword>
<protein>
    <submittedName>
        <fullName evidence="3">Two-component system response regulator FixJ</fullName>
    </submittedName>
</protein>
<evidence type="ECO:0000259" key="2">
    <source>
        <dbReference type="PROSITE" id="PS50110"/>
    </source>
</evidence>
<accession>A0A562STY3</accession>
<keyword evidence="4" id="KW-1185">Reference proteome</keyword>
<dbReference type="AlphaFoldDB" id="A0A562STY3"/>
<sequence length="133" mass="14777">MPWRFFRKVRSLFIHIIEDDYAVADSLALLLEDFGHEVKCYPDAETFFEQGPPNAEDCVVVDIGLPGVTGDEVINWLRGLATPPGIMVMSGKSKTLLERSKLDLKSLTVLRKPLSMRAIAEHFGPSEATAAYP</sequence>
<dbReference type="SUPFAM" id="SSF52172">
    <property type="entry name" value="CheY-like"/>
    <property type="match status" value="1"/>
</dbReference>
<dbReference type="Proteomes" id="UP000320593">
    <property type="component" value="Unassembled WGS sequence"/>
</dbReference>
<dbReference type="Gene3D" id="3.40.50.2300">
    <property type="match status" value="1"/>
</dbReference>
<comment type="caution">
    <text evidence="3">The sequence shown here is derived from an EMBL/GenBank/DDBJ whole genome shotgun (WGS) entry which is preliminary data.</text>
</comment>
<gene>
    <name evidence="3" type="ORF">JM93_03016</name>
</gene>
<evidence type="ECO:0000313" key="4">
    <source>
        <dbReference type="Proteomes" id="UP000320593"/>
    </source>
</evidence>
<reference evidence="3 4" key="1">
    <citation type="submission" date="2019-07" db="EMBL/GenBank/DDBJ databases">
        <title>Genomic Encyclopedia of Archaeal and Bacterial Type Strains, Phase II (KMG-II): from individual species to whole genera.</title>
        <authorList>
            <person name="Goeker M."/>
        </authorList>
    </citation>
    <scope>NUCLEOTIDE SEQUENCE [LARGE SCALE GENOMIC DNA]</scope>
    <source>
        <strain evidence="3 4">ATCC BAA-252</strain>
    </source>
</reference>
<proteinExistence type="predicted"/>
<dbReference type="GO" id="GO:0000160">
    <property type="term" value="P:phosphorelay signal transduction system"/>
    <property type="evidence" value="ECO:0007669"/>
    <property type="project" value="InterPro"/>
</dbReference>
<name>A0A562STY3_9HYPH</name>
<organism evidence="3 4">
    <name type="scientific">Roseibium hamelinense</name>
    <dbReference type="NCBI Taxonomy" id="150831"/>
    <lineage>
        <taxon>Bacteria</taxon>
        <taxon>Pseudomonadati</taxon>
        <taxon>Pseudomonadota</taxon>
        <taxon>Alphaproteobacteria</taxon>
        <taxon>Hyphomicrobiales</taxon>
        <taxon>Stappiaceae</taxon>
        <taxon>Roseibium</taxon>
    </lineage>
</organism>